<dbReference type="GO" id="GO:0030154">
    <property type="term" value="P:cell differentiation"/>
    <property type="evidence" value="ECO:0007669"/>
    <property type="project" value="TreeGrafter"/>
</dbReference>
<reference evidence="4" key="1">
    <citation type="submission" date="2023-11" db="EMBL/GenBank/DDBJ databases">
        <title>Genome assemblies of two species of porcelain crab, Petrolisthes cinctipes and Petrolisthes manimaculis (Anomura: Porcellanidae).</title>
        <authorList>
            <person name="Angst P."/>
        </authorList>
    </citation>
    <scope>NUCLEOTIDE SEQUENCE</scope>
    <source>
        <strain evidence="4">PB745_02</strain>
        <tissue evidence="4">Gill</tissue>
    </source>
</reference>
<dbReference type="EMBL" id="JAWZYT010004971">
    <property type="protein sequence ID" value="KAK4292014.1"/>
    <property type="molecule type" value="Genomic_DNA"/>
</dbReference>
<dbReference type="GO" id="GO:0050793">
    <property type="term" value="P:regulation of developmental process"/>
    <property type="evidence" value="ECO:0007669"/>
    <property type="project" value="UniProtKB-ARBA"/>
</dbReference>
<feature type="domain" description="MH2" evidence="3">
    <location>
        <begin position="7"/>
        <end position="180"/>
    </location>
</feature>
<organism evidence="4 5">
    <name type="scientific">Petrolisthes manimaculis</name>
    <dbReference type="NCBI Taxonomy" id="1843537"/>
    <lineage>
        <taxon>Eukaryota</taxon>
        <taxon>Metazoa</taxon>
        <taxon>Ecdysozoa</taxon>
        <taxon>Arthropoda</taxon>
        <taxon>Crustacea</taxon>
        <taxon>Multicrustacea</taxon>
        <taxon>Malacostraca</taxon>
        <taxon>Eumalacostraca</taxon>
        <taxon>Eucarida</taxon>
        <taxon>Decapoda</taxon>
        <taxon>Pleocyemata</taxon>
        <taxon>Anomura</taxon>
        <taxon>Galatheoidea</taxon>
        <taxon>Porcellanidae</taxon>
        <taxon>Petrolisthes</taxon>
    </lineage>
</organism>
<dbReference type="GO" id="GO:0006357">
    <property type="term" value="P:regulation of transcription by RNA polymerase II"/>
    <property type="evidence" value="ECO:0007669"/>
    <property type="project" value="TreeGrafter"/>
</dbReference>
<evidence type="ECO:0000313" key="5">
    <source>
        <dbReference type="Proteomes" id="UP001292094"/>
    </source>
</evidence>
<evidence type="ECO:0000256" key="2">
    <source>
        <dbReference type="ARBA" id="ARBA00023163"/>
    </source>
</evidence>
<dbReference type="Proteomes" id="UP001292094">
    <property type="component" value="Unassembled WGS sequence"/>
</dbReference>
<dbReference type="InterPro" id="IPR013790">
    <property type="entry name" value="Dwarfin"/>
</dbReference>
<dbReference type="PANTHER" id="PTHR13703:SF54">
    <property type="entry name" value="MOTHERS AGAINST DECAPENTAPLEGIC HOMOLOG"/>
    <property type="match status" value="1"/>
</dbReference>
<gene>
    <name evidence="4" type="ORF">Pmani_035189</name>
</gene>
<dbReference type="GO" id="GO:0070411">
    <property type="term" value="F:I-SMAD binding"/>
    <property type="evidence" value="ECO:0007669"/>
    <property type="project" value="TreeGrafter"/>
</dbReference>
<name>A0AAE1NL07_9EUCA</name>
<dbReference type="InterPro" id="IPR001132">
    <property type="entry name" value="SMAD_dom_Dwarfin-type"/>
</dbReference>
<dbReference type="InterPro" id="IPR008984">
    <property type="entry name" value="SMAD_FHA_dom_sf"/>
</dbReference>
<keyword evidence="2" id="KW-0804">Transcription</keyword>
<proteinExistence type="predicted"/>
<comment type="caution">
    <text evidence="4">The sequence shown here is derived from an EMBL/GenBank/DDBJ whole genome shotgun (WGS) entry which is preliminary data.</text>
</comment>
<dbReference type="GO" id="GO:0060395">
    <property type="term" value="P:SMAD protein signal transduction"/>
    <property type="evidence" value="ECO:0007669"/>
    <property type="project" value="TreeGrafter"/>
</dbReference>
<sequence>MTSSHPWCKVAYWEGRERVGRQYPVCTPSLNIMGDIPHGEGLSLASLAAHTHTSPSDLVKKTREKIGLGMMLYQEEECVWVYNRADVPLFITSPTLDGGLHLRSHYKVHKLPPGHVLPIFDYNKARLYQKMPLHPNLLHEGPIDHNAVCVSFAKGWGPNYHRQDITACPCWLEILLVPAR</sequence>
<dbReference type="Pfam" id="PF03166">
    <property type="entry name" value="MH2"/>
    <property type="match status" value="1"/>
</dbReference>
<dbReference type="GO" id="GO:0071144">
    <property type="term" value="C:heteromeric SMAD protein complex"/>
    <property type="evidence" value="ECO:0007669"/>
    <property type="project" value="TreeGrafter"/>
</dbReference>
<dbReference type="Gene3D" id="2.60.200.10">
    <property type="match status" value="1"/>
</dbReference>
<evidence type="ECO:0000259" key="3">
    <source>
        <dbReference type="PROSITE" id="PS51076"/>
    </source>
</evidence>
<dbReference type="GO" id="GO:0009653">
    <property type="term" value="P:anatomical structure morphogenesis"/>
    <property type="evidence" value="ECO:0007669"/>
    <property type="project" value="TreeGrafter"/>
</dbReference>
<dbReference type="GO" id="GO:0051239">
    <property type="term" value="P:regulation of multicellular organismal process"/>
    <property type="evidence" value="ECO:0007669"/>
    <property type="project" value="UniProtKB-ARBA"/>
</dbReference>
<dbReference type="GO" id="GO:0009791">
    <property type="term" value="P:post-embryonic development"/>
    <property type="evidence" value="ECO:0007669"/>
    <property type="project" value="UniProtKB-ARBA"/>
</dbReference>
<protein>
    <recommendedName>
        <fullName evidence="3">MH2 domain-containing protein</fullName>
    </recommendedName>
</protein>
<dbReference type="AlphaFoldDB" id="A0AAE1NL07"/>
<dbReference type="PANTHER" id="PTHR13703">
    <property type="entry name" value="SMAD"/>
    <property type="match status" value="1"/>
</dbReference>
<accession>A0AAE1NL07</accession>
<evidence type="ECO:0000313" key="4">
    <source>
        <dbReference type="EMBL" id="KAK4292014.1"/>
    </source>
</evidence>
<evidence type="ECO:0000256" key="1">
    <source>
        <dbReference type="ARBA" id="ARBA00023015"/>
    </source>
</evidence>
<dbReference type="SUPFAM" id="SSF49879">
    <property type="entry name" value="SMAD/FHA domain"/>
    <property type="match status" value="1"/>
</dbReference>
<dbReference type="SMART" id="SM00524">
    <property type="entry name" value="DWB"/>
    <property type="match status" value="1"/>
</dbReference>
<dbReference type="InterPro" id="IPR017855">
    <property type="entry name" value="SMAD-like_dom_sf"/>
</dbReference>
<dbReference type="PROSITE" id="PS51076">
    <property type="entry name" value="MH2"/>
    <property type="match status" value="1"/>
</dbReference>
<keyword evidence="5" id="KW-1185">Reference proteome</keyword>
<keyword evidence="1" id="KW-0805">Transcription regulation</keyword>
<dbReference type="GO" id="GO:0140416">
    <property type="term" value="F:transcription regulator inhibitor activity"/>
    <property type="evidence" value="ECO:0007669"/>
    <property type="project" value="TreeGrafter"/>
</dbReference>